<dbReference type="EMBL" id="CAXITT010001231">
    <property type="protein sequence ID" value="CAL1548237.1"/>
    <property type="molecule type" value="Genomic_DNA"/>
</dbReference>
<evidence type="ECO:0000313" key="1">
    <source>
        <dbReference type="EMBL" id="CAL1548237.1"/>
    </source>
</evidence>
<evidence type="ECO:0000313" key="2">
    <source>
        <dbReference type="Proteomes" id="UP001497497"/>
    </source>
</evidence>
<sequence length="105" mass="11722">MNSCSIMSQTLFKEFLDTSKGMAARVDIPARMECCPSETHLILLRGGVSRNGKLLEIYREKRRDAKILPDIFAKPMSSINLVTTSNTNINLRLGVRRGSATCTPY</sequence>
<protein>
    <submittedName>
        <fullName evidence="1">Uncharacterized protein</fullName>
    </submittedName>
</protein>
<organism evidence="1 2">
    <name type="scientific">Lymnaea stagnalis</name>
    <name type="common">Great pond snail</name>
    <name type="synonym">Helix stagnalis</name>
    <dbReference type="NCBI Taxonomy" id="6523"/>
    <lineage>
        <taxon>Eukaryota</taxon>
        <taxon>Metazoa</taxon>
        <taxon>Spiralia</taxon>
        <taxon>Lophotrochozoa</taxon>
        <taxon>Mollusca</taxon>
        <taxon>Gastropoda</taxon>
        <taxon>Heterobranchia</taxon>
        <taxon>Euthyneura</taxon>
        <taxon>Panpulmonata</taxon>
        <taxon>Hygrophila</taxon>
        <taxon>Lymnaeoidea</taxon>
        <taxon>Lymnaeidae</taxon>
        <taxon>Lymnaea</taxon>
    </lineage>
</organism>
<comment type="caution">
    <text evidence="1">The sequence shown here is derived from an EMBL/GenBank/DDBJ whole genome shotgun (WGS) entry which is preliminary data.</text>
</comment>
<proteinExistence type="predicted"/>
<accession>A0AAV2IM56</accession>
<name>A0AAV2IM56_LYMST</name>
<dbReference type="Proteomes" id="UP001497497">
    <property type="component" value="Unassembled WGS sequence"/>
</dbReference>
<gene>
    <name evidence="1" type="ORF">GSLYS_00021554001</name>
</gene>
<keyword evidence="2" id="KW-1185">Reference proteome</keyword>
<dbReference type="AlphaFoldDB" id="A0AAV2IM56"/>
<reference evidence="1 2" key="1">
    <citation type="submission" date="2024-04" db="EMBL/GenBank/DDBJ databases">
        <authorList>
            <consortium name="Genoscope - CEA"/>
            <person name="William W."/>
        </authorList>
    </citation>
    <scope>NUCLEOTIDE SEQUENCE [LARGE SCALE GENOMIC DNA]</scope>
</reference>